<evidence type="ECO:0000259" key="1">
    <source>
        <dbReference type="Pfam" id="PF22273"/>
    </source>
</evidence>
<gene>
    <name evidence="2" type="ORF">GAO51_21665</name>
</gene>
<name>A0A6I0MUH2_BACT4</name>
<reference evidence="2 3" key="1">
    <citation type="journal article" date="2019" name="Nat. Med.">
        <title>A library of human gut bacterial isolates paired with longitudinal multiomics data enables mechanistic microbiome research.</title>
        <authorList>
            <person name="Poyet M."/>
            <person name="Groussin M."/>
            <person name="Gibbons S.M."/>
            <person name="Avila-Pacheco J."/>
            <person name="Jiang X."/>
            <person name="Kearney S.M."/>
            <person name="Perrotta A.R."/>
            <person name="Berdy B."/>
            <person name="Zhao S."/>
            <person name="Lieberman T.D."/>
            <person name="Swanson P.K."/>
            <person name="Smith M."/>
            <person name="Roesemann S."/>
            <person name="Alexander J.E."/>
            <person name="Rich S.A."/>
            <person name="Livny J."/>
            <person name="Vlamakis H."/>
            <person name="Clish C."/>
            <person name="Bullock K."/>
            <person name="Deik A."/>
            <person name="Scott J."/>
            <person name="Pierce K.A."/>
            <person name="Xavier R.J."/>
            <person name="Alm E.J."/>
        </authorList>
    </citation>
    <scope>NUCLEOTIDE SEQUENCE [LARGE SCALE GENOMIC DNA]</scope>
    <source>
        <strain evidence="2 3">BIOML-A188</strain>
    </source>
</reference>
<accession>A0A6I0MUH2</accession>
<dbReference type="Proteomes" id="UP000440614">
    <property type="component" value="Unassembled WGS sequence"/>
</dbReference>
<dbReference type="EMBL" id="WCSY01000025">
    <property type="protein sequence ID" value="KAB4307343.1"/>
    <property type="molecule type" value="Genomic_DNA"/>
</dbReference>
<organism evidence="2 3">
    <name type="scientific">Bacteroides thetaiotaomicron</name>
    <dbReference type="NCBI Taxonomy" id="818"/>
    <lineage>
        <taxon>Bacteria</taxon>
        <taxon>Pseudomonadati</taxon>
        <taxon>Bacteroidota</taxon>
        <taxon>Bacteroidia</taxon>
        <taxon>Bacteroidales</taxon>
        <taxon>Bacteroidaceae</taxon>
        <taxon>Bacteroides</taxon>
    </lineage>
</organism>
<evidence type="ECO:0000313" key="3">
    <source>
        <dbReference type="Proteomes" id="UP000440614"/>
    </source>
</evidence>
<proteinExistence type="predicted"/>
<sequence length="101" mass="11195">MPSRTGQVADGKGKKGGQAMNEAGYQTLIVKFSKPITELDGIFDDAGAWGVETLKGWVEDYESSRFTAIDTHTAVITSEYNMECVKTWLERNTPIAKKTEF</sequence>
<dbReference type="Pfam" id="PF22273">
    <property type="entry name" value="DUF6956"/>
    <property type="match status" value="1"/>
</dbReference>
<dbReference type="InterPro" id="IPR054231">
    <property type="entry name" value="DUF6956"/>
</dbReference>
<feature type="domain" description="DUF6956" evidence="1">
    <location>
        <begin position="22"/>
        <end position="99"/>
    </location>
</feature>
<dbReference type="AlphaFoldDB" id="A0A6I0MUH2"/>
<protein>
    <recommendedName>
        <fullName evidence="1">DUF6956 domain-containing protein</fullName>
    </recommendedName>
</protein>
<comment type="caution">
    <text evidence="2">The sequence shown here is derived from an EMBL/GenBank/DDBJ whole genome shotgun (WGS) entry which is preliminary data.</text>
</comment>
<evidence type="ECO:0000313" key="2">
    <source>
        <dbReference type="EMBL" id="KAB4307343.1"/>
    </source>
</evidence>